<feature type="compositionally biased region" description="Polar residues" evidence="1">
    <location>
        <begin position="100"/>
        <end position="129"/>
    </location>
</feature>
<name>A0ABM6JS87_SPOUR</name>
<dbReference type="InterPro" id="IPR013783">
    <property type="entry name" value="Ig-like_fold"/>
</dbReference>
<gene>
    <name evidence="3" type="ORF">SporoS204_01810</name>
</gene>
<dbReference type="Gene3D" id="2.60.40.10">
    <property type="entry name" value="Immunoglobulins"/>
    <property type="match status" value="1"/>
</dbReference>
<dbReference type="RefSeq" id="WP_029053755.1">
    <property type="nucleotide sequence ID" value="NZ_CP015108.1"/>
</dbReference>
<organism evidence="3 4">
    <name type="scientific">Sporosarcina ureae</name>
    <dbReference type="NCBI Taxonomy" id="1571"/>
    <lineage>
        <taxon>Bacteria</taxon>
        <taxon>Bacillati</taxon>
        <taxon>Bacillota</taxon>
        <taxon>Bacilli</taxon>
        <taxon>Bacillales</taxon>
        <taxon>Caryophanaceae</taxon>
        <taxon>Sporosarcina</taxon>
    </lineage>
</organism>
<evidence type="ECO:0000256" key="1">
    <source>
        <dbReference type="SAM" id="MobiDB-lite"/>
    </source>
</evidence>
<protein>
    <recommendedName>
        <fullName evidence="5">DUF4430 domain-containing protein</fullName>
    </recommendedName>
</protein>
<evidence type="ECO:0000256" key="2">
    <source>
        <dbReference type="SAM" id="SignalP"/>
    </source>
</evidence>
<keyword evidence="2" id="KW-0732">Signal</keyword>
<feature type="signal peptide" evidence="2">
    <location>
        <begin position="1"/>
        <end position="31"/>
    </location>
</feature>
<proteinExistence type="predicted"/>
<reference evidence="3 4" key="1">
    <citation type="submission" date="2016-04" db="EMBL/GenBank/DDBJ databases">
        <title>Comparative Genomics and Epigenetics of Sporosarcina ureae.</title>
        <authorList>
            <person name="Oliver A.S."/>
            <person name="Cooper K.K."/>
        </authorList>
    </citation>
    <scope>NUCLEOTIDE SEQUENCE [LARGE SCALE GENOMIC DNA]</scope>
    <source>
        <strain evidence="3 4">S204</strain>
    </source>
</reference>
<keyword evidence="4" id="KW-1185">Reference proteome</keyword>
<evidence type="ECO:0000313" key="4">
    <source>
        <dbReference type="Proteomes" id="UP000192486"/>
    </source>
</evidence>
<dbReference type="EMBL" id="CP015108">
    <property type="protein sequence ID" value="ARF13022.1"/>
    <property type="molecule type" value="Genomic_DNA"/>
</dbReference>
<dbReference type="Proteomes" id="UP000192486">
    <property type="component" value="Chromosome"/>
</dbReference>
<evidence type="ECO:0000313" key="3">
    <source>
        <dbReference type="EMBL" id="ARF13022.1"/>
    </source>
</evidence>
<feature type="chain" id="PRO_5046924580" description="DUF4430 domain-containing protein" evidence="2">
    <location>
        <begin position="32"/>
        <end position="681"/>
    </location>
</feature>
<sequence length="681" mass="75775">MKNTKNAFMKYKNYIYYSLIVLLLFSTITYATTSNEQAAAFDFNEKVEASTLKLAGGGDESSDTDTNKMIESDANPEDLSKSQEPTNTDKSQEKPEEKPQNQPLNKLGTTHAPLNSSKTNDKTNTSAEGNNKPAPEKTKPNTNTDIEIVDVADQQNRYFTTNIKNNETVTDPVYVVTVNHLDDSLIPQEMNVMLNGKQLNDFTGEIIFIEGTNDIQFQVIYKQSDNTLLRVSQSYRVTLNSDDIIIKTDLKDQKVMEETLTFTATAAQGEKDAKLKVVSNHQELKPLAGSSYTATLVEGENTLKLTAQLHGKKAEQTYTVIYEKEKIAISLETDLKDQQANSEDFSFYAKATANEVDVTLKITVNDQLVKSSDGMNYRVQLINGTNTVKVAGHYQDEQLERQYTITYKDPNVNEKPQVDPDAPKLVTDLKSGSTVKGDIKTINVWPVTASGERIRGKNVQVQVNGANIPFTWDDSAKTSYKLTLQTGQNNVTIKVWDDEGRTVSETFTVTSVAPAEDGVIGQVTISLEASVLGIPYLIKPTKMDIHQGEKGSYILDQLLRNNGYEYGKTGNLDSSFYLRDVSKPGMLNGLHIPDDLWEVVEKVSTTSNRDIYSPDSLSEFDFANGSGWMYSVNGDYPNYGFSDAYFLDGDVVRVRYTLHYGKDIGGHDSSGESGANWNKEW</sequence>
<feature type="compositionally biased region" description="Basic and acidic residues" evidence="1">
    <location>
        <begin position="90"/>
        <end position="99"/>
    </location>
</feature>
<evidence type="ECO:0008006" key="5">
    <source>
        <dbReference type="Google" id="ProtNLM"/>
    </source>
</evidence>
<accession>A0ABM6JS87</accession>
<feature type="region of interest" description="Disordered" evidence="1">
    <location>
        <begin position="54"/>
        <end position="145"/>
    </location>
</feature>